<gene>
    <name evidence="1" type="ORF">E6A44_014235</name>
</gene>
<sequence length="450" mass="50180">MSNTICLMGPAFSLIGKELFIDETPAFNVLLEAPFDTASVLRFQWYLNDRLMLDQFEPTLSLAFAYGRSKIGVRLLTSEGWTGIKSLVFRNYPQPTYHLLGPESIDEGSSGLFNVFAKFIDNTTEDFTGEYTFESQEGTFDGNLLLIPKNDTPNDSRNITVTAAREGYSDLNYVLRIEDTSEIILLSTEIVGPDKITEEELAIYNVLGYYNDNSVAVLNGYTFSSTEGSFEGNILTVAVNNIPGSRNIIITAVKSNFEPLTKQVTILSKTIVSDKFNYLTLTFSWNNYGGKGLDVQVMYENTGTPWDNKPVGGRFNSQVPMIVQSEYSYLWWTSYSNPQSRNDQEVLVGLRNFIKSFPNTPNIIEVGIYVNWSGSVNSGQFSLLLNTYIGGVMLVGPHGGGFYNVGGTTVLSKSHHLQIIAFGYRKVAILRFNKTTQDTTIEEIFNPPPL</sequence>
<dbReference type="RefSeq" id="WP_138723830.1">
    <property type="nucleotide sequence ID" value="NZ_SSHJ02000007.1"/>
</dbReference>
<evidence type="ECO:0000313" key="2">
    <source>
        <dbReference type="Proteomes" id="UP001517247"/>
    </source>
</evidence>
<name>A0ABW9J9H8_9SPHI</name>
<protein>
    <recommendedName>
        <fullName evidence="3">Carboxypeptidase regulatory-like domain-containing protein</fullName>
    </recommendedName>
</protein>
<dbReference type="EMBL" id="SSHJ02000007">
    <property type="protein sequence ID" value="MFN0256744.1"/>
    <property type="molecule type" value="Genomic_DNA"/>
</dbReference>
<accession>A0ABW9J9H8</accession>
<comment type="caution">
    <text evidence="1">The sequence shown here is derived from an EMBL/GenBank/DDBJ whole genome shotgun (WGS) entry which is preliminary data.</text>
</comment>
<keyword evidence="2" id="KW-1185">Reference proteome</keyword>
<organism evidence="1 2">
    <name type="scientific">Pedobacter ureilyticus</name>
    <dbReference type="NCBI Taxonomy" id="1393051"/>
    <lineage>
        <taxon>Bacteria</taxon>
        <taxon>Pseudomonadati</taxon>
        <taxon>Bacteroidota</taxon>
        <taxon>Sphingobacteriia</taxon>
        <taxon>Sphingobacteriales</taxon>
        <taxon>Sphingobacteriaceae</taxon>
        <taxon>Pedobacter</taxon>
    </lineage>
</organism>
<evidence type="ECO:0000313" key="1">
    <source>
        <dbReference type="EMBL" id="MFN0256744.1"/>
    </source>
</evidence>
<proteinExistence type="predicted"/>
<dbReference type="Proteomes" id="UP001517247">
    <property type="component" value="Unassembled WGS sequence"/>
</dbReference>
<reference evidence="1 2" key="1">
    <citation type="submission" date="2024-12" db="EMBL/GenBank/DDBJ databases">
        <authorList>
            <person name="Hu S."/>
        </authorList>
    </citation>
    <scope>NUCLEOTIDE SEQUENCE [LARGE SCALE GENOMIC DNA]</scope>
    <source>
        <strain evidence="1 2">THG-T11</strain>
    </source>
</reference>
<evidence type="ECO:0008006" key="3">
    <source>
        <dbReference type="Google" id="ProtNLM"/>
    </source>
</evidence>